<evidence type="ECO:0008006" key="4">
    <source>
        <dbReference type="Google" id="ProtNLM"/>
    </source>
</evidence>
<protein>
    <recommendedName>
        <fullName evidence="4">Transposase</fullName>
    </recommendedName>
</protein>
<evidence type="ECO:0000313" key="2">
    <source>
        <dbReference type="EMBL" id="GLK56558.1"/>
    </source>
</evidence>
<sequence length="116" mass="13186">MQSAHGVSERRSRAVLNAHRRMVRYRSVKADQTPLLMPIRDLARVRVRYGYFRIYILLRREGWVVNRGASAVPRVRPEPPAQTAAPARHGGHAGGQDAGRRAERSLVDGLRVRHFL</sequence>
<dbReference type="EMBL" id="BSFF01000003">
    <property type="protein sequence ID" value="GLK56558.1"/>
    <property type="molecule type" value="Genomic_DNA"/>
</dbReference>
<accession>A0A9W6IUQ2</accession>
<reference evidence="2" key="1">
    <citation type="journal article" date="2014" name="Int. J. Syst. Evol. Microbiol.">
        <title>Complete genome sequence of Corynebacterium casei LMG S-19264T (=DSM 44701T), isolated from a smear-ripened cheese.</title>
        <authorList>
            <consortium name="US DOE Joint Genome Institute (JGI-PGF)"/>
            <person name="Walter F."/>
            <person name="Albersmeier A."/>
            <person name="Kalinowski J."/>
            <person name="Ruckert C."/>
        </authorList>
    </citation>
    <scope>NUCLEOTIDE SEQUENCE</scope>
    <source>
        <strain evidence="2">VKM B-1606</strain>
    </source>
</reference>
<proteinExistence type="predicted"/>
<evidence type="ECO:0000256" key="1">
    <source>
        <dbReference type="SAM" id="MobiDB-lite"/>
    </source>
</evidence>
<dbReference type="Proteomes" id="UP001143400">
    <property type="component" value="Unassembled WGS sequence"/>
</dbReference>
<reference evidence="2" key="2">
    <citation type="submission" date="2023-01" db="EMBL/GenBank/DDBJ databases">
        <authorList>
            <person name="Sun Q."/>
            <person name="Evtushenko L."/>
        </authorList>
    </citation>
    <scope>NUCLEOTIDE SEQUENCE</scope>
    <source>
        <strain evidence="2">VKM B-1606</strain>
    </source>
</reference>
<name>A0A9W6IUQ2_9HYPH</name>
<organism evidence="2 3">
    <name type="scientific">Methylopila capsulata</name>
    <dbReference type="NCBI Taxonomy" id="61654"/>
    <lineage>
        <taxon>Bacteria</taxon>
        <taxon>Pseudomonadati</taxon>
        <taxon>Pseudomonadota</taxon>
        <taxon>Alphaproteobacteria</taxon>
        <taxon>Hyphomicrobiales</taxon>
        <taxon>Methylopilaceae</taxon>
        <taxon>Methylopila</taxon>
    </lineage>
</organism>
<dbReference type="PANTHER" id="PTHR47515:SF1">
    <property type="entry name" value="BLR2054 PROTEIN"/>
    <property type="match status" value="1"/>
</dbReference>
<dbReference type="AlphaFoldDB" id="A0A9W6IUQ2"/>
<evidence type="ECO:0000313" key="3">
    <source>
        <dbReference type="Proteomes" id="UP001143400"/>
    </source>
</evidence>
<feature type="region of interest" description="Disordered" evidence="1">
    <location>
        <begin position="71"/>
        <end position="104"/>
    </location>
</feature>
<comment type="caution">
    <text evidence="2">The sequence shown here is derived from an EMBL/GenBank/DDBJ whole genome shotgun (WGS) entry which is preliminary data.</text>
</comment>
<dbReference type="PANTHER" id="PTHR47515">
    <property type="entry name" value="LOW CALCIUM RESPONSE LOCUS PROTEIN T"/>
    <property type="match status" value="1"/>
</dbReference>
<gene>
    <name evidence="2" type="ORF">GCM10008170_25770</name>
</gene>